<organism evidence="1 2">
    <name type="scientific">Mytilus coruscus</name>
    <name type="common">Sea mussel</name>
    <dbReference type="NCBI Taxonomy" id="42192"/>
    <lineage>
        <taxon>Eukaryota</taxon>
        <taxon>Metazoa</taxon>
        <taxon>Spiralia</taxon>
        <taxon>Lophotrochozoa</taxon>
        <taxon>Mollusca</taxon>
        <taxon>Bivalvia</taxon>
        <taxon>Autobranchia</taxon>
        <taxon>Pteriomorphia</taxon>
        <taxon>Mytilida</taxon>
        <taxon>Mytiloidea</taxon>
        <taxon>Mytilidae</taxon>
        <taxon>Mytilinae</taxon>
        <taxon>Mytilus</taxon>
    </lineage>
</organism>
<dbReference type="AlphaFoldDB" id="A0A6J8C9S1"/>
<proteinExistence type="predicted"/>
<dbReference type="OrthoDB" id="8048764at2759"/>
<dbReference type="Proteomes" id="UP000507470">
    <property type="component" value="Unassembled WGS sequence"/>
</dbReference>
<gene>
    <name evidence="1" type="ORF">MCOR_26824</name>
</gene>
<reference evidence="1 2" key="1">
    <citation type="submission" date="2020-06" db="EMBL/GenBank/DDBJ databases">
        <authorList>
            <person name="Li R."/>
            <person name="Bekaert M."/>
        </authorList>
    </citation>
    <scope>NUCLEOTIDE SEQUENCE [LARGE SCALE GENOMIC DNA]</scope>
    <source>
        <strain evidence="2">wild</strain>
    </source>
</reference>
<dbReference type="EMBL" id="CACVKT020004842">
    <property type="protein sequence ID" value="CAC5391844.1"/>
    <property type="molecule type" value="Genomic_DNA"/>
</dbReference>
<keyword evidence="2" id="KW-1185">Reference proteome</keyword>
<evidence type="ECO:0000313" key="2">
    <source>
        <dbReference type="Proteomes" id="UP000507470"/>
    </source>
</evidence>
<accession>A0A6J8C9S1</accession>
<evidence type="ECO:0000313" key="1">
    <source>
        <dbReference type="EMBL" id="CAC5391844.1"/>
    </source>
</evidence>
<protein>
    <submittedName>
        <fullName evidence="1">Uncharacterized protein</fullName>
    </submittedName>
</protein>
<name>A0A6J8C9S1_MYTCO</name>
<sequence length="190" mass="21238">MSLLLKASNVSTPAKVIQLKGLRWKASPQLHLLLRKTREEFRIFGSILSDQKKVRGNSSWKPSCISVEGSVHRFLRTEAVFFCKYCEDFAVTKDNNYDADFLDLCNCTHELISNIYALDKSQFQPVTALGVENAISSLNTGKACDEFGISAEHSKASGYILIPYLTTLFNEILTTRQVPDILKGGLLFPV</sequence>